<organism evidence="2 3">
    <name type="scientific">Pseudovirgaria hyperparasitica</name>
    <dbReference type="NCBI Taxonomy" id="470096"/>
    <lineage>
        <taxon>Eukaryota</taxon>
        <taxon>Fungi</taxon>
        <taxon>Dikarya</taxon>
        <taxon>Ascomycota</taxon>
        <taxon>Pezizomycotina</taxon>
        <taxon>Dothideomycetes</taxon>
        <taxon>Dothideomycetes incertae sedis</taxon>
        <taxon>Acrospermales</taxon>
        <taxon>Acrospermaceae</taxon>
        <taxon>Pseudovirgaria</taxon>
    </lineage>
</organism>
<evidence type="ECO:0000256" key="1">
    <source>
        <dbReference type="SAM" id="Phobius"/>
    </source>
</evidence>
<dbReference type="EMBL" id="ML996579">
    <property type="protein sequence ID" value="KAF2754922.1"/>
    <property type="molecule type" value="Genomic_DNA"/>
</dbReference>
<evidence type="ECO:0000313" key="3">
    <source>
        <dbReference type="Proteomes" id="UP000799437"/>
    </source>
</evidence>
<dbReference type="GeneID" id="54480262"/>
<feature type="transmembrane region" description="Helical" evidence="1">
    <location>
        <begin position="6"/>
        <end position="28"/>
    </location>
</feature>
<keyword evidence="1" id="KW-0812">Transmembrane</keyword>
<keyword evidence="1" id="KW-0472">Membrane</keyword>
<gene>
    <name evidence="2" type="ORF">EJ05DRAFT_138219</name>
</gene>
<dbReference type="Proteomes" id="UP000799437">
    <property type="component" value="Unassembled WGS sequence"/>
</dbReference>
<reference evidence="2" key="1">
    <citation type="journal article" date="2020" name="Stud. Mycol.">
        <title>101 Dothideomycetes genomes: a test case for predicting lifestyles and emergence of pathogens.</title>
        <authorList>
            <person name="Haridas S."/>
            <person name="Albert R."/>
            <person name="Binder M."/>
            <person name="Bloem J."/>
            <person name="Labutti K."/>
            <person name="Salamov A."/>
            <person name="Andreopoulos B."/>
            <person name="Baker S."/>
            <person name="Barry K."/>
            <person name="Bills G."/>
            <person name="Bluhm B."/>
            <person name="Cannon C."/>
            <person name="Castanera R."/>
            <person name="Culley D."/>
            <person name="Daum C."/>
            <person name="Ezra D."/>
            <person name="Gonzalez J."/>
            <person name="Henrissat B."/>
            <person name="Kuo A."/>
            <person name="Liang C."/>
            <person name="Lipzen A."/>
            <person name="Lutzoni F."/>
            <person name="Magnuson J."/>
            <person name="Mondo S."/>
            <person name="Nolan M."/>
            <person name="Ohm R."/>
            <person name="Pangilinan J."/>
            <person name="Park H.-J."/>
            <person name="Ramirez L."/>
            <person name="Alfaro M."/>
            <person name="Sun H."/>
            <person name="Tritt A."/>
            <person name="Yoshinaga Y."/>
            <person name="Zwiers L.-H."/>
            <person name="Turgeon B."/>
            <person name="Goodwin S."/>
            <person name="Spatafora J."/>
            <person name="Crous P."/>
            <person name="Grigoriev I."/>
        </authorList>
    </citation>
    <scope>NUCLEOTIDE SEQUENCE</scope>
    <source>
        <strain evidence="2">CBS 121739</strain>
    </source>
</reference>
<keyword evidence="3" id="KW-1185">Reference proteome</keyword>
<proteinExistence type="predicted"/>
<keyword evidence="1" id="KW-1133">Transmembrane helix</keyword>
<evidence type="ECO:0000313" key="2">
    <source>
        <dbReference type="EMBL" id="KAF2754922.1"/>
    </source>
</evidence>
<accession>A0A6A6VWF6</accession>
<name>A0A6A6VWF6_9PEZI</name>
<dbReference type="RefSeq" id="XP_033597373.1">
    <property type="nucleotide sequence ID" value="XM_033739208.1"/>
</dbReference>
<sequence length="69" mass="8076">MHPKGLILWLRAAWSLVWYAIWTVQWTLGTLSSQTPRRARPSHSVQSHTYRLSFSFESKLEARILPIPD</sequence>
<protein>
    <submittedName>
        <fullName evidence="2">Uncharacterized protein</fullName>
    </submittedName>
</protein>
<dbReference type="AlphaFoldDB" id="A0A6A6VWF6"/>